<dbReference type="GO" id="GO:0003723">
    <property type="term" value="F:RNA binding"/>
    <property type="evidence" value="ECO:0007669"/>
    <property type="project" value="InterPro"/>
</dbReference>
<dbReference type="Pfam" id="PF03861">
    <property type="entry name" value="ANTAR"/>
    <property type="match status" value="1"/>
</dbReference>
<feature type="domain" description="Response regulatory" evidence="3">
    <location>
        <begin position="4"/>
        <end position="119"/>
    </location>
</feature>
<dbReference type="PANTHER" id="PTHR44591:SF3">
    <property type="entry name" value="RESPONSE REGULATORY DOMAIN-CONTAINING PROTEIN"/>
    <property type="match status" value="1"/>
</dbReference>
<dbReference type="Pfam" id="PF00072">
    <property type="entry name" value="Response_reg"/>
    <property type="match status" value="1"/>
</dbReference>
<sequence length="190" mass="21064">MTYKIVIADDEPITRLNMYEILMGAGYDVVGEAGDGFDALDLCREHHPDLAVLDIKMPLIDGLKVAKLIKDEKLAGSTLLLTAYSGKEFVDQAKDAGVEGYLVKPVSEDSLLPMVEVAIAKGVEMNRMREDIRKAQDELEGRKLIERAKGILMAQDKLSEDDAYRKIRKISMDKGRPMKDIAKAILLNGV</sequence>
<dbReference type="EMBL" id="FNQN01000004">
    <property type="protein sequence ID" value="SEA28778.1"/>
    <property type="molecule type" value="Genomic_DNA"/>
</dbReference>
<protein>
    <submittedName>
        <fullName evidence="5">Response regulator receiver and ANTAR domain protein</fullName>
    </submittedName>
</protein>
<dbReference type="AlphaFoldDB" id="A0A1H3ZYY9"/>
<dbReference type="InterPro" id="IPR001789">
    <property type="entry name" value="Sig_transdc_resp-reg_receiver"/>
</dbReference>
<evidence type="ECO:0000313" key="5">
    <source>
        <dbReference type="EMBL" id="SEA28778.1"/>
    </source>
</evidence>
<accession>A0A1H3ZYY9</accession>
<evidence type="ECO:0000256" key="1">
    <source>
        <dbReference type="ARBA" id="ARBA00022553"/>
    </source>
</evidence>
<dbReference type="SMART" id="SM00448">
    <property type="entry name" value="REC"/>
    <property type="match status" value="1"/>
</dbReference>
<dbReference type="InterPro" id="IPR050595">
    <property type="entry name" value="Bact_response_regulator"/>
</dbReference>
<dbReference type="InterPro" id="IPR008327">
    <property type="entry name" value="Sig_transdc_resp-reg_antiterm"/>
</dbReference>
<keyword evidence="6" id="KW-1185">Reference proteome</keyword>
<organism evidence="5 6">
    <name type="scientific">Desulfuromusa kysingii</name>
    <dbReference type="NCBI Taxonomy" id="37625"/>
    <lineage>
        <taxon>Bacteria</taxon>
        <taxon>Pseudomonadati</taxon>
        <taxon>Thermodesulfobacteriota</taxon>
        <taxon>Desulfuromonadia</taxon>
        <taxon>Desulfuromonadales</taxon>
        <taxon>Geopsychrobacteraceae</taxon>
        <taxon>Desulfuromusa</taxon>
    </lineage>
</organism>
<dbReference type="InterPro" id="IPR011006">
    <property type="entry name" value="CheY-like_superfamily"/>
</dbReference>
<dbReference type="RefSeq" id="WP_092346827.1">
    <property type="nucleotide sequence ID" value="NZ_FNQN01000004.1"/>
</dbReference>
<evidence type="ECO:0000259" key="4">
    <source>
        <dbReference type="PROSITE" id="PS50921"/>
    </source>
</evidence>
<name>A0A1H3ZYY9_9BACT</name>
<dbReference type="Proteomes" id="UP000199409">
    <property type="component" value="Unassembled WGS sequence"/>
</dbReference>
<reference evidence="5 6" key="1">
    <citation type="submission" date="2016-10" db="EMBL/GenBank/DDBJ databases">
        <authorList>
            <person name="de Groot N.N."/>
        </authorList>
    </citation>
    <scope>NUCLEOTIDE SEQUENCE [LARGE SCALE GENOMIC DNA]</scope>
    <source>
        <strain evidence="5 6">DSM 7343</strain>
    </source>
</reference>
<dbReference type="SMART" id="SM01012">
    <property type="entry name" value="ANTAR"/>
    <property type="match status" value="1"/>
</dbReference>
<dbReference type="GO" id="GO:0000160">
    <property type="term" value="P:phosphorelay signal transduction system"/>
    <property type="evidence" value="ECO:0007669"/>
    <property type="project" value="InterPro"/>
</dbReference>
<dbReference type="STRING" id="37625.SAMN05660420_01729"/>
<dbReference type="SUPFAM" id="SSF52172">
    <property type="entry name" value="CheY-like"/>
    <property type="match status" value="1"/>
</dbReference>
<feature type="modified residue" description="4-aspartylphosphate" evidence="2">
    <location>
        <position position="54"/>
    </location>
</feature>
<evidence type="ECO:0000259" key="3">
    <source>
        <dbReference type="PROSITE" id="PS50110"/>
    </source>
</evidence>
<dbReference type="Gene3D" id="1.10.10.10">
    <property type="entry name" value="Winged helix-like DNA-binding domain superfamily/Winged helix DNA-binding domain"/>
    <property type="match status" value="1"/>
</dbReference>
<dbReference type="Gene3D" id="3.40.50.2300">
    <property type="match status" value="1"/>
</dbReference>
<dbReference type="PROSITE" id="PS50110">
    <property type="entry name" value="RESPONSE_REGULATORY"/>
    <property type="match status" value="1"/>
</dbReference>
<dbReference type="OrthoDB" id="9808843at2"/>
<evidence type="ECO:0000256" key="2">
    <source>
        <dbReference type="PROSITE-ProRule" id="PRU00169"/>
    </source>
</evidence>
<proteinExistence type="predicted"/>
<evidence type="ECO:0000313" key="6">
    <source>
        <dbReference type="Proteomes" id="UP000199409"/>
    </source>
</evidence>
<dbReference type="InterPro" id="IPR036388">
    <property type="entry name" value="WH-like_DNA-bd_sf"/>
</dbReference>
<dbReference type="PROSITE" id="PS50921">
    <property type="entry name" value="ANTAR"/>
    <property type="match status" value="1"/>
</dbReference>
<dbReference type="InterPro" id="IPR005561">
    <property type="entry name" value="ANTAR"/>
</dbReference>
<keyword evidence="1 2" id="KW-0597">Phosphoprotein</keyword>
<feature type="domain" description="ANTAR" evidence="4">
    <location>
        <begin position="125"/>
        <end position="186"/>
    </location>
</feature>
<dbReference type="PIRSF" id="PIRSF036382">
    <property type="entry name" value="RR_antiterm"/>
    <property type="match status" value="1"/>
</dbReference>
<dbReference type="PANTHER" id="PTHR44591">
    <property type="entry name" value="STRESS RESPONSE REGULATOR PROTEIN 1"/>
    <property type="match status" value="1"/>
</dbReference>
<gene>
    <name evidence="5" type="ORF">SAMN05660420_01729</name>
</gene>